<evidence type="ECO:0000256" key="1">
    <source>
        <dbReference type="SAM" id="Phobius"/>
    </source>
</evidence>
<gene>
    <name evidence="2" type="ORF">E1263_14415</name>
</gene>
<dbReference type="RefSeq" id="WP_132167796.1">
    <property type="nucleotide sequence ID" value="NZ_SMKX01000034.1"/>
</dbReference>
<keyword evidence="1" id="KW-0472">Membrane</keyword>
<dbReference type="AlphaFoldDB" id="A0A4R4ZMQ7"/>
<feature type="transmembrane region" description="Helical" evidence="1">
    <location>
        <begin position="53"/>
        <end position="75"/>
    </location>
</feature>
<accession>A0A4R4ZMQ7</accession>
<dbReference type="EMBL" id="SMKX01000034">
    <property type="protein sequence ID" value="TDD59540.1"/>
    <property type="molecule type" value="Genomic_DNA"/>
</dbReference>
<protein>
    <submittedName>
        <fullName evidence="2">Uncharacterized protein</fullName>
    </submittedName>
</protein>
<sequence length="160" mass="17419">MSTKQWHQPGNDKLSPAEVSPARYRHAVITGVVAGLLAVACVVYPFVIGRATLGMLLPALSGTVVAGGFGFSFWWTAKKGRRDTLLIEHASFPAFADVLSVQDHKWSETSPGYAIEVRVSGPDIQPFQATFKSMQLRPVQVGERLGARVVPAAHLYQVQF</sequence>
<name>A0A4R4ZMQ7_9ACTN</name>
<reference evidence="2 3" key="1">
    <citation type="submission" date="2019-03" db="EMBL/GenBank/DDBJ databases">
        <title>Draft genome sequences of novel Actinobacteria.</title>
        <authorList>
            <person name="Sahin N."/>
            <person name="Ay H."/>
            <person name="Saygin H."/>
        </authorList>
    </citation>
    <scope>NUCLEOTIDE SEQUENCE [LARGE SCALE GENOMIC DNA]</scope>
    <source>
        <strain evidence="2 3">JCM 13523</strain>
    </source>
</reference>
<keyword evidence="3" id="KW-1185">Reference proteome</keyword>
<evidence type="ECO:0000313" key="2">
    <source>
        <dbReference type="EMBL" id="TDD59540.1"/>
    </source>
</evidence>
<keyword evidence="1" id="KW-0812">Transmembrane</keyword>
<organism evidence="2 3">
    <name type="scientific">Kribbella antibiotica</name>
    <dbReference type="NCBI Taxonomy" id="190195"/>
    <lineage>
        <taxon>Bacteria</taxon>
        <taxon>Bacillati</taxon>
        <taxon>Actinomycetota</taxon>
        <taxon>Actinomycetes</taxon>
        <taxon>Propionibacteriales</taxon>
        <taxon>Kribbellaceae</taxon>
        <taxon>Kribbella</taxon>
    </lineage>
</organism>
<comment type="caution">
    <text evidence="2">The sequence shown here is derived from an EMBL/GenBank/DDBJ whole genome shotgun (WGS) entry which is preliminary data.</text>
</comment>
<feature type="transmembrane region" description="Helical" evidence="1">
    <location>
        <begin position="27"/>
        <end position="47"/>
    </location>
</feature>
<evidence type="ECO:0000313" key="3">
    <source>
        <dbReference type="Proteomes" id="UP000295124"/>
    </source>
</evidence>
<dbReference type="Proteomes" id="UP000295124">
    <property type="component" value="Unassembled WGS sequence"/>
</dbReference>
<keyword evidence="1" id="KW-1133">Transmembrane helix</keyword>
<proteinExistence type="predicted"/>